<dbReference type="InterPro" id="IPR018060">
    <property type="entry name" value="HTH_AraC"/>
</dbReference>
<dbReference type="RefSeq" id="WP_264729495.1">
    <property type="nucleotide sequence ID" value="NZ_JAPDNR010000001.1"/>
</dbReference>
<evidence type="ECO:0000256" key="1">
    <source>
        <dbReference type="ARBA" id="ARBA00023015"/>
    </source>
</evidence>
<proteinExistence type="predicted"/>
<sequence>MTVVFTNDARERISIQPNPVPVPHVKPEIWQEEQADIADCAQLRFRHLYFDGVHIGYCHLDIHENIQVTTEETTPLPGFVFLQQGSCSVTSFEDRTTRHYTAGQHTVLKNPYATATTVFKKQHNMQLFLLSFLPERFQQLVQDIGPVTDELANSMFRYQPGPQAWHDSRPITPRMQFLISEISNNHYQGTWNKLYLQSQVLELLTLQCEQLEQTVAAPKRGFRLLPADIKKVELARDILLHDLQNPPSFTMLCKQVGLNEFKLKKGFKQVFHHTVFGYLKDHRLEIARSLLSAGELSVTEVAYETGYTTLQHFSNEFKKKFGVSPARIKQRI</sequence>
<dbReference type="SUPFAM" id="SSF46689">
    <property type="entry name" value="Homeodomain-like"/>
    <property type="match status" value="2"/>
</dbReference>
<dbReference type="EMBL" id="JAPDNS010000001">
    <property type="protein sequence ID" value="MCW3483976.1"/>
    <property type="molecule type" value="Genomic_DNA"/>
</dbReference>
<dbReference type="PANTHER" id="PTHR47893">
    <property type="entry name" value="REGULATORY PROTEIN PCHR"/>
    <property type="match status" value="1"/>
</dbReference>
<accession>A0ABT3IJ40</accession>
<dbReference type="InterPro" id="IPR053142">
    <property type="entry name" value="PchR_regulatory_protein"/>
</dbReference>
<dbReference type="PROSITE" id="PS01124">
    <property type="entry name" value="HTH_ARAC_FAMILY_2"/>
    <property type="match status" value="1"/>
</dbReference>
<dbReference type="PANTHER" id="PTHR47893:SF1">
    <property type="entry name" value="REGULATORY PROTEIN PCHR"/>
    <property type="match status" value="1"/>
</dbReference>
<dbReference type="PRINTS" id="PR00032">
    <property type="entry name" value="HTHARAC"/>
</dbReference>
<dbReference type="Gene3D" id="1.10.10.60">
    <property type="entry name" value="Homeodomain-like"/>
    <property type="match status" value="1"/>
</dbReference>
<dbReference type="Proteomes" id="UP001207742">
    <property type="component" value="Unassembled WGS sequence"/>
</dbReference>
<comment type="caution">
    <text evidence="5">The sequence shown here is derived from an EMBL/GenBank/DDBJ whole genome shotgun (WGS) entry which is preliminary data.</text>
</comment>
<evidence type="ECO:0000259" key="4">
    <source>
        <dbReference type="PROSITE" id="PS01124"/>
    </source>
</evidence>
<dbReference type="InterPro" id="IPR020449">
    <property type="entry name" value="Tscrpt_reg_AraC-type_HTH"/>
</dbReference>
<protein>
    <submittedName>
        <fullName evidence="5">AraC family transcriptional regulator</fullName>
    </submittedName>
</protein>
<dbReference type="PROSITE" id="PS00041">
    <property type="entry name" value="HTH_ARAC_FAMILY_1"/>
    <property type="match status" value="1"/>
</dbReference>
<keyword evidence="3" id="KW-0804">Transcription</keyword>
<keyword evidence="2" id="KW-0238">DNA-binding</keyword>
<dbReference type="Pfam" id="PF12833">
    <property type="entry name" value="HTH_18"/>
    <property type="match status" value="1"/>
</dbReference>
<reference evidence="5 6" key="1">
    <citation type="submission" date="2022-10" db="EMBL/GenBank/DDBJ databases">
        <title>Chitinophaga nivalis PC15 sp. nov., isolated from Pyeongchang county, South Korea.</title>
        <authorList>
            <person name="Trinh H.N."/>
        </authorList>
    </citation>
    <scope>NUCLEOTIDE SEQUENCE [LARGE SCALE GENOMIC DNA]</scope>
    <source>
        <strain evidence="5 6">PC14</strain>
    </source>
</reference>
<dbReference type="SMART" id="SM00342">
    <property type="entry name" value="HTH_ARAC"/>
    <property type="match status" value="1"/>
</dbReference>
<evidence type="ECO:0000256" key="3">
    <source>
        <dbReference type="ARBA" id="ARBA00023163"/>
    </source>
</evidence>
<dbReference type="InterPro" id="IPR009057">
    <property type="entry name" value="Homeodomain-like_sf"/>
</dbReference>
<dbReference type="InterPro" id="IPR018062">
    <property type="entry name" value="HTH_AraC-typ_CS"/>
</dbReference>
<gene>
    <name evidence="5" type="ORF">OL497_08735</name>
</gene>
<keyword evidence="6" id="KW-1185">Reference proteome</keyword>
<name>A0ABT3IJ40_9BACT</name>
<keyword evidence="1" id="KW-0805">Transcription regulation</keyword>
<evidence type="ECO:0000256" key="2">
    <source>
        <dbReference type="ARBA" id="ARBA00023125"/>
    </source>
</evidence>
<evidence type="ECO:0000313" key="6">
    <source>
        <dbReference type="Proteomes" id="UP001207742"/>
    </source>
</evidence>
<feature type="domain" description="HTH araC/xylS-type" evidence="4">
    <location>
        <begin position="233"/>
        <end position="331"/>
    </location>
</feature>
<organism evidence="5 6">
    <name type="scientific">Chitinophaga nivalis</name>
    <dbReference type="NCBI Taxonomy" id="2991709"/>
    <lineage>
        <taxon>Bacteria</taxon>
        <taxon>Pseudomonadati</taxon>
        <taxon>Bacteroidota</taxon>
        <taxon>Chitinophagia</taxon>
        <taxon>Chitinophagales</taxon>
        <taxon>Chitinophagaceae</taxon>
        <taxon>Chitinophaga</taxon>
    </lineage>
</organism>
<evidence type="ECO:0000313" key="5">
    <source>
        <dbReference type="EMBL" id="MCW3483976.1"/>
    </source>
</evidence>